<organism evidence="3">
    <name type="scientific">mine drainage metagenome</name>
    <dbReference type="NCBI Taxonomy" id="410659"/>
    <lineage>
        <taxon>unclassified sequences</taxon>
        <taxon>metagenomes</taxon>
        <taxon>ecological metagenomes</taxon>
    </lineage>
</organism>
<proteinExistence type="predicted"/>
<dbReference type="InterPro" id="IPR018330">
    <property type="entry name" value="RecT_fam"/>
</dbReference>
<dbReference type="GO" id="GO:0003677">
    <property type="term" value="F:DNA binding"/>
    <property type="evidence" value="ECO:0007669"/>
    <property type="project" value="InterPro"/>
</dbReference>
<dbReference type="AlphaFoldDB" id="T1BGC4"/>
<dbReference type="Pfam" id="PF03837">
    <property type="entry name" value="RecT"/>
    <property type="match status" value="1"/>
</dbReference>
<accession>T1BGC4</accession>
<reference evidence="3" key="2">
    <citation type="journal article" date="2014" name="ISME J.">
        <title>Microbial stratification in low pH oxic and suboxic macroscopic growths along an acid mine drainage.</title>
        <authorList>
            <person name="Mendez-Garcia C."/>
            <person name="Mesa V."/>
            <person name="Sprenger R.R."/>
            <person name="Richter M."/>
            <person name="Diez M.S."/>
            <person name="Solano J."/>
            <person name="Bargiela R."/>
            <person name="Golyshina O.V."/>
            <person name="Manteca A."/>
            <person name="Ramos J.L."/>
            <person name="Gallego J.R."/>
            <person name="Llorente I."/>
            <person name="Martins Dos Santos V.A."/>
            <person name="Jensen O.N."/>
            <person name="Pelaez A.I."/>
            <person name="Sanchez J."/>
            <person name="Ferrer M."/>
        </authorList>
    </citation>
    <scope>NUCLEOTIDE SEQUENCE</scope>
</reference>
<dbReference type="EMBL" id="AUZY01008027">
    <property type="protein sequence ID" value="EQD47626.1"/>
    <property type="molecule type" value="Genomic_DNA"/>
</dbReference>
<dbReference type="EMBL" id="AUZZ01000259">
    <property type="protein sequence ID" value="EQD68672.1"/>
    <property type="molecule type" value="Genomic_DNA"/>
</dbReference>
<protein>
    <submittedName>
        <fullName evidence="3">Phage recombination protein Bet</fullName>
    </submittedName>
</protein>
<gene>
    <name evidence="2" type="ORF">B1B_12256</name>
    <name evidence="3" type="ORF">B2A_00332</name>
</gene>
<dbReference type="GO" id="GO:0006259">
    <property type="term" value="P:DNA metabolic process"/>
    <property type="evidence" value="ECO:0007669"/>
    <property type="project" value="InterPro"/>
</dbReference>
<evidence type="ECO:0000313" key="3">
    <source>
        <dbReference type="EMBL" id="EQD68672.1"/>
    </source>
</evidence>
<feature type="region of interest" description="Disordered" evidence="1">
    <location>
        <begin position="79"/>
        <end position="101"/>
    </location>
</feature>
<evidence type="ECO:0000313" key="2">
    <source>
        <dbReference type="EMBL" id="EQD47626.1"/>
    </source>
</evidence>
<evidence type="ECO:0000256" key="1">
    <source>
        <dbReference type="SAM" id="MobiDB-lite"/>
    </source>
</evidence>
<reference evidence="3" key="1">
    <citation type="submission" date="2013-08" db="EMBL/GenBank/DDBJ databases">
        <authorList>
            <person name="Mendez C."/>
            <person name="Richter M."/>
            <person name="Ferrer M."/>
            <person name="Sanchez J."/>
        </authorList>
    </citation>
    <scope>NUCLEOTIDE SEQUENCE</scope>
</reference>
<sequence length="278" mass="30406">MSAEVRTLQTTRICYLCHADIPAGTPLAWPDKAKATDAVWNRELREYRHGTDEGCGLASSGFTAASDLGATVQRNLDATPQATTTERTEPVSVSAPTPAPLATVEAQPPQAKVVTLNDEQITVLRAAGRFPADAKPLEIQFGLALASRYNLDVWSGQVKFIRFRSGESLTPYLGIEAFRALAERSGVYDGREITVVRDDSGKPVSATCSVYRRDRSRPIVEEVDFKEACRYTSKGTPTYAWETMPVTMLRKAAEERALRAAFPMQLSGLYGDAEVPSE</sequence>
<comment type="caution">
    <text evidence="3">The sequence shown here is derived from an EMBL/GenBank/DDBJ whole genome shotgun (WGS) entry which is preliminary data.</text>
</comment>
<name>T1BGC4_9ZZZZ</name>